<proteinExistence type="predicted"/>
<evidence type="ECO:0000313" key="3">
    <source>
        <dbReference type="Proteomes" id="UP000248795"/>
    </source>
</evidence>
<name>A0A2W2ALC2_9HYPH</name>
<dbReference type="Proteomes" id="UP000248795">
    <property type="component" value="Unassembled WGS sequence"/>
</dbReference>
<sequence>MALVLVVAGSLALPRGVAAIRLLAGPRDEAAVAAYLLTHRTADDYTAAAERALADKDEDLAASIAQLAAERGLALPASLTARIATAQEEASARMGADAWNGFVSGDAPNEAALAGAVAADLTGIGDVRDLYNQAARYVSCEEIDPLMIGLATVGLGLTAATVATLGATGPEKAGVSTLKAVKRAGRLSPLLAREVGVVTANALDGEALRLVGTSMARLDLAAARAASGRVLKAEAVTTLKGLGTDVATIGGNAGYRTTVAALGTAKSAKEMGVIARLSSRFGTATRAVMVLGGTALTFASYALTATMWSLWLVLWVVGVAFGAAKLGRRIGRLIWPAPSVRLRTA</sequence>
<reference evidence="3" key="1">
    <citation type="submission" date="2018-06" db="EMBL/GenBank/DDBJ databases">
        <title>Aestuariibacter litoralis strain KCTC 52945T.</title>
        <authorList>
            <person name="Li X."/>
            <person name="Salam N."/>
            <person name="Li J.-L."/>
            <person name="Chen Y.-M."/>
            <person name="Yang Z.-W."/>
            <person name="Zhang L.-Y."/>
            <person name="Han M.-X."/>
            <person name="Xiao M."/>
            <person name="Li W.-J."/>
        </authorList>
    </citation>
    <scope>NUCLEOTIDE SEQUENCE [LARGE SCALE GENOMIC DNA]</scope>
    <source>
        <strain evidence="3">KCTC 52945</strain>
    </source>
</reference>
<comment type="caution">
    <text evidence="2">The sequence shown here is derived from an EMBL/GenBank/DDBJ whole genome shotgun (WGS) entry which is preliminary data.</text>
</comment>
<keyword evidence="1" id="KW-0812">Transmembrane</keyword>
<keyword evidence="3" id="KW-1185">Reference proteome</keyword>
<dbReference type="EMBL" id="QKVK01000006">
    <property type="protein sequence ID" value="PZF76355.1"/>
    <property type="molecule type" value="Genomic_DNA"/>
</dbReference>
<protein>
    <submittedName>
        <fullName evidence="2">Uncharacterized protein</fullName>
    </submittedName>
</protein>
<evidence type="ECO:0000313" key="2">
    <source>
        <dbReference type="EMBL" id="PZF76355.1"/>
    </source>
</evidence>
<gene>
    <name evidence="2" type="ORF">DK847_14335</name>
</gene>
<feature type="transmembrane region" description="Helical" evidence="1">
    <location>
        <begin position="308"/>
        <end position="326"/>
    </location>
</feature>
<accession>A0A2W2ALC2</accession>
<evidence type="ECO:0000256" key="1">
    <source>
        <dbReference type="SAM" id="Phobius"/>
    </source>
</evidence>
<organism evidence="2 3">
    <name type="scientific">Aestuariivirga litoralis</name>
    <dbReference type="NCBI Taxonomy" id="2650924"/>
    <lineage>
        <taxon>Bacteria</taxon>
        <taxon>Pseudomonadati</taxon>
        <taxon>Pseudomonadota</taxon>
        <taxon>Alphaproteobacteria</taxon>
        <taxon>Hyphomicrobiales</taxon>
        <taxon>Aestuariivirgaceae</taxon>
        <taxon>Aestuariivirga</taxon>
    </lineage>
</organism>
<keyword evidence="1" id="KW-1133">Transmembrane helix</keyword>
<dbReference type="AlphaFoldDB" id="A0A2W2ALC2"/>
<keyword evidence="1" id="KW-0472">Membrane</keyword>